<dbReference type="AlphaFoldDB" id="A0AAD6V7T2"/>
<evidence type="ECO:0000313" key="1">
    <source>
        <dbReference type="EMBL" id="KAJ7205258.1"/>
    </source>
</evidence>
<dbReference type="PANTHER" id="PTHR46082:SF11">
    <property type="entry name" value="AAA+ ATPASE DOMAIN-CONTAINING PROTEIN-RELATED"/>
    <property type="match status" value="1"/>
</dbReference>
<dbReference type="Gene3D" id="1.25.40.10">
    <property type="entry name" value="Tetratricopeptide repeat domain"/>
    <property type="match status" value="1"/>
</dbReference>
<dbReference type="SUPFAM" id="SSF48452">
    <property type="entry name" value="TPR-like"/>
    <property type="match status" value="1"/>
</dbReference>
<evidence type="ECO:0008006" key="3">
    <source>
        <dbReference type="Google" id="ProtNLM"/>
    </source>
</evidence>
<protein>
    <recommendedName>
        <fullName evidence="3">Kinesin light chain</fullName>
    </recommendedName>
</protein>
<dbReference type="Pfam" id="PF13424">
    <property type="entry name" value="TPR_12"/>
    <property type="match status" value="1"/>
</dbReference>
<feature type="non-terminal residue" evidence="1">
    <location>
        <position position="60"/>
    </location>
</feature>
<accession>A0AAD6V7T2</accession>
<dbReference type="InterPro" id="IPR011990">
    <property type="entry name" value="TPR-like_helical_dom_sf"/>
</dbReference>
<dbReference type="Proteomes" id="UP001219525">
    <property type="component" value="Unassembled WGS sequence"/>
</dbReference>
<keyword evidence="2" id="KW-1185">Reference proteome</keyword>
<evidence type="ECO:0000313" key="2">
    <source>
        <dbReference type="Proteomes" id="UP001219525"/>
    </source>
</evidence>
<dbReference type="PANTHER" id="PTHR46082">
    <property type="entry name" value="ATP/GTP-BINDING PROTEIN-RELATED"/>
    <property type="match status" value="1"/>
</dbReference>
<dbReference type="InterPro" id="IPR053137">
    <property type="entry name" value="NLR-like"/>
</dbReference>
<dbReference type="EMBL" id="JARJCW010000044">
    <property type="protein sequence ID" value="KAJ7205258.1"/>
    <property type="molecule type" value="Genomic_DNA"/>
</dbReference>
<organism evidence="1 2">
    <name type="scientific">Mycena pura</name>
    <dbReference type="NCBI Taxonomy" id="153505"/>
    <lineage>
        <taxon>Eukaryota</taxon>
        <taxon>Fungi</taxon>
        <taxon>Dikarya</taxon>
        <taxon>Basidiomycota</taxon>
        <taxon>Agaricomycotina</taxon>
        <taxon>Agaricomycetes</taxon>
        <taxon>Agaricomycetidae</taxon>
        <taxon>Agaricales</taxon>
        <taxon>Marasmiineae</taxon>
        <taxon>Mycenaceae</taxon>
        <taxon>Mycena</taxon>
    </lineage>
</organism>
<gene>
    <name evidence="1" type="ORF">GGX14DRAFT_458838</name>
</gene>
<name>A0AAD6V7T2_9AGAR</name>
<proteinExistence type="predicted"/>
<sequence length="60" mass="6864">MANLATTYWNLGQFEEAKELEVLVLEQRKKLLGDHHPDTLTAMANLAATYWNLGQFEEAK</sequence>
<comment type="caution">
    <text evidence="1">The sequence shown here is derived from an EMBL/GenBank/DDBJ whole genome shotgun (WGS) entry which is preliminary data.</text>
</comment>
<reference evidence="1" key="1">
    <citation type="submission" date="2023-03" db="EMBL/GenBank/DDBJ databases">
        <title>Massive genome expansion in bonnet fungi (Mycena s.s.) driven by repeated elements and novel gene families across ecological guilds.</title>
        <authorList>
            <consortium name="Lawrence Berkeley National Laboratory"/>
            <person name="Harder C.B."/>
            <person name="Miyauchi S."/>
            <person name="Viragh M."/>
            <person name="Kuo A."/>
            <person name="Thoen E."/>
            <person name="Andreopoulos B."/>
            <person name="Lu D."/>
            <person name="Skrede I."/>
            <person name="Drula E."/>
            <person name="Henrissat B."/>
            <person name="Morin E."/>
            <person name="Kohler A."/>
            <person name="Barry K."/>
            <person name="LaButti K."/>
            <person name="Morin E."/>
            <person name="Salamov A."/>
            <person name="Lipzen A."/>
            <person name="Mereny Z."/>
            <person name="Hegedus B."/>
            <person name="Baldrian P."/>
            <person name="Stursova M."/>
            <person name="Weitz H."/>
            <person name="Taylor A."/>
            <person name="Grigoriev I.V."/>
            <person name="Nagy L.G."/>
            <person name="Martin F."/>
            <person name="Kauserud H."/>
        </authorList>
    </citation>
    <scope>NUCLEOTIDE SEQUENCE</scope>
    <source>
        <strain evidence="1">9144</strain>
    </source>
</reference>